<name>A0A3A6PGG6_9BACL</name>
<dbReference type="CDD" id="cd21809">
    <property type="entry name" value="ABC-2_lan_permease-like"/>
    <property type="match status" value="1"/>
</dbReference>
<accession>A0A3A6PGG6</accession>
<dbReference type="Proteomes" id="UP000267798">
    <property type="component" value="Unassembled WGS sequence"/>
</dbReference>
<keyword evidence="3" id="KW-1185">Reference proteome</keyword>
<evidence type="ECO:0000256" key="1">
    <source>
        <dbReference type="SAM" id="Phobius"/>
    </source>
</evidence>
<dbReference type="OrthoDB" id="9781996at2"/>
<feature type="transmembrane region" description="Helical" evidence="1">
    <location>
        <begin position="59"/>
        <end position="81"/>
    </location>
</feature>
<comment type="caution">
    <text evidence="2">The sequence shown here is derived from an EMBL/GenBank/DDBJ whole genome shotgun (WGS) entry which is preliminary data.</text>
</comment>
<feature type="transmembrane region" description="Helical" evidence="1">
    <location>
        <begin position="170"/>
        <end position="188"/>
    </location>
</feature>
<proteinExistence type="predicted"/>
<protein>
    <recommendedName>
        <fullName evidence="4">ABC transporter permease</fullName>
    </recommendedName>
</protein>
<evidence type="ECO:0000313" key="3">
    <source>
        <dbReference type="Proteomes" id="UP000267798"/>
    </source>
</evidence>
<keyword evidence="1" id="KW-1133">Transmembrane helix</keyword>
<feature type="transmembrane region" description="Helical" evidence="1">
    <location>
        <begin position="102"/>
        <end position="129"/>
    </location>
</feature>
<evidence type="ECO:0000313" key="2">
    <source>
        <dbReference type="EMBL" id="RJX40167.1"/>
    </source>
</evidence>
<gene>
    <name evidence="2" type="ORF">D3P09_12455</name>
</gene>
<sequence length="250" mass="26642">MKLKSFMGLLASERLKLGRSPIWLLVPVSPVIGLVIGLLTSLDGTSAAEQYAVLQSAVLTLHAMLLLPILTGIFASFVCRFEHGGGGWKSMLSLPVTRRGLYLAKFVTVAVLLGITQLLTMAALVLATYYHDIAGGIDWAIAWPSLLSGWVACLPLAALQLWASIGWSSFAAPLAINVAFTLPNILIVNSADYGPFYPWAQPALAMLSVSGGGMDFGAFTLPIENVLITIGGSFVVFLLGGLVHMQRKEI</sequence>
<reference evidence="2 3" key="1">
    <citation type="submission" date="2018-09" db="EMBL/GenBank/DDBJ databases">
        <title>Paenibacillus aracenensis nov. sp. isolated from a cave in southern Spain.</title>
        <authorList>
            <person name="Jurado V."/>
            <person name="Gutierrez-Patricio S."/>
            <person name="Gonzalez-Pimentel J.L."/>
            <person name="Miller A.Z."/>
            <person name="Laiz L."/>
            <person name="Saiz-Jimenez C."/>
        </authorList>
    </citation>
    <scope>NUCLEOTIDE SEQUENCE [LARGE SCALE GENOMIC DNA]</scope>
    <source>
        <strain evidence="2 3">JCM 19203</strain>
    </source>
</reference>
<feature type="transmembrane region" description="Helical" evidence="1">
    <location>
        <begin position="226"/>
        <end position="245"/>
    </location>
</feature>
<organism evidence="2 3">
    <name type="scientific">Paenibacillus pinisoli</name>
    <dbReference type="NCBI Taxonomy" id="1276110"/>
    <lineage>
        <taxon>Bacteria</taxon>
        <taxon>Bacillati</taxon>
        <taxon>Bacillota</taxon>
        <taxon>Bacilli</taxon>
        <taxon>Bacillales</taxon>
        <taxon>Paenibacillaceae</taxon>
        <taxon>Paenibacillus</taxon>
    </lineage>
</organism>
<keyword evidence="1" id="KW-0472">Membrane</keyword>
<feature type="transmembrane region" description="Helical" evidence="1">
    <location>
        <begin position="21"/>
        <end position="39"/>
    </location>
</feature>
<evidence type="ECO:0008006" key="4">
    <source>
        <dbReference type="Google" id="ProtNLM"/>
    </source>
</evidence>
<dbReference type="AlphaFoldDB" id="A0A3A6PGG6"/>
<dbReference type="Pfam" id="PF12730">
    <property type="entry name" value="ABC2_membrane_4"/>
    <property type="match status" value="1"/>
</dbReference>
<feature type="transmembrane region" description="Helical" evidence="1">
    <location>
        <begin position="141"/>
        <end position="163"/>
    </location>
</feature>
<keyword evidence="1" id="KW-0812">Transmembrane</keyword>
<dbReference type="RefSeq" id="WP_120110192.1">
    <property type="nucleotide sequence ID" value="NZ_QXQB01000002.1"/>
</dbReference>
<dbReference type="EMBL" id="QXQB01000002">
    <property type="protein sequence ID" value="RJX40167.1"/>
    <property type="molecule type" value="Genomic_DNA"/>
</dbReference>